<evidence type="ECO:0000256" key="9">
    <source>
        <dbReference type="RuleBase" id="RU000461"/>
    </source>
</evidence>
<dbReference type="Pfam" id="PF00067">
    <property type="entry name" value="p450"/>
    <property type="match status" value="1"/>
</dbReference>
<dbReference type="GO" id="GO:0016705">
    <property type="term" value="F:oxidoreductase activity, acting on paired donors, with incorporation or reduction of molecular oxygen"/>
    <property type="evidence" value="ECO:0007669"/>
    <property type="project" value="InterPro"/>
</dbReference>
<organism evidence="10 11">
    <name type="scientific">Aspergillus sclerotiicarbonarius (strain CBS 121057 / IBT 28362)</name>
    <dbReference type="NCBI Taxonomy" id="1448318"/>
    <lineage>
        <taxon>Eukaryota</taxon>
        <taxon>Fungi</taxon>
        <taxon>Dikarya</taxon>
        <taxon>Ascomycota</taxon>
        <taxon>Pezizomycotina</taxon>
        <taxon>Eurotiomycetes</taxon>
        <taxon>Eurotiomycetidae</taxon>
        <taxon>Eurotiales</taxon>
        <taxon>Aspergillaceae</taxon>
        <taxon>Aspergillus</taxon>
        <taxon>Aspergillus subgen. Circumdati</taxon>
    </lineage>
</organism>
<dbReference type="AlphaFoldDB" id="A0A319E0D6"/>
<protein>
    <submittedName>
        <fullName evidence="10">Cytochrome P450</fullName>
    </submittedName>
</protein>
<keyword evidence="11" id="KW-1185">Reference proteome</keyword>
<dbReference type="InterPro" id="IPR050121">
    <property type="entry name" value="Cytochrome_P450_monoxygenase"/>
</dbReference>
<dbReference type="STRING" id="1448318.A0A319E0D6"/>
<keyword evidence="5 9" id="KW-0560">Oxidoreductase</keyword>
<dbReference type="InterPro" id="IPR017972">
    <property type="entry name" value="Cyt_P450_CS"/>
</dbReference>
<proteinExistence type="inferred from homology"/>
<dbReference type="GO" id="GO:0004497">
    <property type="term" value="F:monooxygenase activity"/>
    <property type="evidence" value="ECO:0007669"/>
    <property type="project" value="UniProtKB-KW"/>
</dbReference>
<dbReference type="InterPro" id="IPR002401">
    <property type="entry name" value="Cyt_P450_E_grp-I"/>
</dbReference>
<dbReference type="SUPFAM" id="SSF48264">
    <property type="entry name" value="Cytochrome P450"/>
    <property type="match status" value="1"/>
</dbReference>
<evidence type="ECO:0000256" key="8">
    <source>
        <dbReference type="PIRSR" id="PIRSR602401-1"/>
    </source>
</evidence>
<evidence type="ECO:0000256" key="1">
    <source>
        <dbReference type="ARBA" id="ARBA00001971"/>
    </source>
</evidence>
<dbReference type="GO" id="GO:0005506">
    <property type="term" value="F:iron ion binding"/>
    <property type="evidence" value="ECO:0007669"/>
    <property type="project" value="InterPro"/>
</dbReference>
<dbReference type="PANTHER" id="PTHR24305:SF210">
    <property type="entry name" value="CYTOCHROME P450 MONOOXYGENASE ASQL-RELATED"/>
    <property type="match status" value="1"/>
</dbReference>
<dbReference type="Proteomes" id="UP000248423">
    <property type="component" value="Unassembled WGS sequence"/>
</dbReference>
<dbReference type="Gene3D" id="1.10.630.10">
    <property type="entry name" value="Cytochrome P450"/>
    <property type="match status" value="1"/>
</dbReference>
<keyword evidence="4 8" id="KW-0479">Metal-binding</keyword>
<dbReference type="CDD" id="cd11058">
    <property type="entry name" value="CYP60B-like"/>
    <property type="match status" value="1"/>
</dbReference>
<evidence type="ECO:0000256" key="5">
    <source>
        <dbReference type="ARBA" id="ARBA00023002"/>
    </source>
</evidence>
<evidence type="ECO:0000256" key="2">
    <source>
        <dbReference type="ARBA" id="ARBA00010617"/>
    </source>
</evidence>
<dbReference type="InterPro" id="IPR001128">
    <property type="entry name" value="Cyt_P450"/>
</dbReference>
<gene>
    <name evidence="10" type="ORF">BO78DRAFT_455411</name>
</gene>
<dbReference type="PRINTS" id="PR00385">
    <property type="entry name" value="P450"/>
</dbReference>
<dbReference type="PROSITE" id="PS00086">
    <property type="entry name" value="CYTOCHROME_P450"/>
    <property type="match status" value="1"/>
</dbReference>
<evidence type="ECO:0000256" key="3">
    <source>
        <dbReference type="ARBA" id="ARBA00022617"/>
    </source>
</evidence>
<sequence length="501" mass="56345">MFALDLTSSALLLLFLSLTYLTLHTIHTLYLHPLSKYPGPLHWHLFHLPSLLSMTRGHLPHTIRTLHTQHGPIIRTAPTELSFTSPLAWPDIYTHSPLFPRPPELKDQPPGKTAPNLIACTESQHTRLRKILSPGFSTKAVMLQEGVVQGYITLLMNKLDQKMEKGGGNGNGKVDVDLVEWVNYLSFDIIGDVTWGKSFGCLDGLRYDSWVQTVRQFKAAMVVGVLKYYPLLCRVVMAVTPDEALRGVMEMWRVTEQRVRERVENEGGSGSGSGRMDLVGTMMKGMMSREEMEVNAMLIVAAGSESITTVVTGTVNYLLREPEKMRRLVEGLRGRFEREEEVTGSAVKGLPYLDAVLNEGMRLCPTIPDGMRRLVPEGGAVIAGEFVPGGTTVSVCQWASYRSESNFCDPDEFAPERWLGEEGGKRFEGDVKSAFNPFSLGAHNCPGQNLAWLELRLILARLLWRYDLSIPPGVELPRWEEQGIWWFWDKKPTVVRFSRFQ</sequence>
<evidence type="ECO:0000313" key="11">
    <source>
        <dbReference type="Proteomes" id="UP000248423"/>
    </source>
</evidence>
<keyword evidence="3 8" id="KW-0349">Heme</keyword>
<keyword evidence="6 8" id="KW-0408">Iron</keyword>
<reference evidence="10 11" key="1">
    <citation type="submission" date="2018-02" db="EMBL/GenBank/DDBJ databases">
        <title>The genomes of Aspergillus section Nigri reveals drivers in fungal speciation.</title>
        <authorList>
            <consortium name="DOE Joint Genome Institute"/>
            <person name="Vesth T.C."/>
            <person name="Nybo J."/>
            <person name="Theobald S."/>
            <person name="Brandl J."/>
            <person name="Frisvad J.C."/>
            <person name="Nielsen K.F."/>
            <person name="Lyhne E.K."/>
            <person name="Kogle M.E."/>
            <person name="Kuo A."/>
            <person name="Riley R."/>
            <person name="Clum A."/>
            <person name="Nolan M."/>
            <person name="Lipzen A."/>
            <person name="Salamov A."/>
            <person name="Henrissat B."/>
            <person name="Wiebenga A."/>
            <person name="De vries R.P."/>
            <person name="Grigoriev I.V."/>
            <person name="Mortensen U.H."/>
            <person name="Andersen M.R."/>
            <person name="Baker S.E."/>
        </authorList>
    </citation>
    <scope>NUCLEOTIDE SEQUENCE [LARGE SCALE GENOMIC DNA]</scope>
    <source>
        <strain evidence="10 11">CBS 121057</strain>
    </source>
</reference>
<evidence type="ECO:0000256" key="7">
    <source>
        <dbReference type="ARBA" id="ARBA00023033"/>
    </source>
</evidence>
<keyword evidence="7 9" id="KW-0503">Monooxygenase</keyword>
<accession>A0A319E0D6</accession>
<name>A0A319E0D6_ASPSB</name>
<dbReference type="VEuPathDB" id="FungiDB:BO78DRAFT_455411"/>
<evidence type="ECO:0000256" key="6">
    <source>
        <dbReference type="ARBA" id="ARBA00023004"/>
    </source>
</evidence>
<feature type="binding site" description="axial binding residue" evidence="8">
    <location>
        <position position="445"/>
    </location>
    <ligand>
        <name>heme</name>
        <dbReference type="ChEBI" id="CHEBI:30413"/>
    </ligand>
    <ligandPart>
        <name>Fe</name>
        <dbReference type="ChEBI" id="CHEBI:18248"/>
    </ligandPart>
</feature>
<dbReference type="InterPro" id="IPR036396">
    <property type="entry name" value="Cyt_P450_sf"/>
</dbReference>
<dbReference type="OrthoDB" id="1470350at2759"/>
<comment type="cofactor">
    <cofactor evidence="1 8">
        <name>heme</name>
        <dbReference type="ChEBI" id="CHEBI:30413"/>
    </cofactor>
</comment>
<evidence type="ECO:0000313" key="10">
    <source>
        <dbReference type="EMBL" id="PYI01805.1"/>
    </source>
</evidence>
<dbReference type="PANTHER" id="PTHR24305">
    <property type="entry name" value="CYTOCHROME P450"/>
    <property type="match status" value="1"/>
</dbReference>
<dbReference type="EMBL" id="KZ826406">
    <property type="protein sequence ID" value="PYI01805.1"/>
    <property type="molecule type" value="Genomic_DNA"/>
</dbReference>
<comment type="similarity">
    <text evidence="2 9">Belongs to the cytochrome P450 family.</text>
</comment>
<dbReference type="GO" id="GO:0020037">
    <property type="term" value="F:heme binding"/>
    <property type="evidence" value="ECO:0007669"/>
    <property type="project" value="InterPro"/>
</dbReference>
<evidence type="ECO:0000256" key="4">
    <source>
        <dbReference type="ARBA" id="ARBA00022723"/>
    </source>
</evidence>
<dbReference type="PRINTS" id="PR00463">
    <property type="entry name" value="EP450I"/>
</dbReference>